<evidence type="ECO:0000313" key="3">
    <source>
        <dbReference type="Proteomes" id="UP001501303"/>
    </source>
</evidence>
<accession>A0ABN2NVZ8</accession>
<evidence type="ECO:0000313" key="2">
    <source>
        <dbReference type="EMBL" id="GAA1903909.1"/>
    </source>
</evidence>
<feature type="transmembrane region" description="Helical" evidence="1">
    <location>
        <begin position="31"/>
        <end position="51"/>
    </location>
</feature>
<proteinExistence type="predicted"/>
<organism evidence="2 3">
    <name type="scientific">Streptomyces sodiiphilus</name>
    <dbReference type="NCBI Taxonomy" id="226217"/>
    <lineage>
        <taxon>Bacteria</taxon>
        <taxon>Bacillati</taxon>
        <taxon>Actinomycetota</taxon>
        <taxon>Actinomycetes</taxon>
        <taxon>Kitasatosporales</taxon>
        <taxon>Streptomycetaceae</taxon>
        <taxon>Streptomyces</taxon>
    </lineage>
</organism>
<keyword evidence="3" id="KW-1185">Reference proteome</keyword>
<keyword evidence="1" id="KW-1133">Transmembrane helix</keyword>
<dbReference type="RefSeq" id="WP_344259482.1">
    <property type="nucleotide sequence ID" value="NZ_BAAAMJ010000010.1"/>
</dbReference>
<keyword evidence="1" id="KW-0472">Membrane</keyword>
<dbReference type="Proteomes" id="UP001501303">
    <property type="component" value="Unassembled WGS sequence"/>
</dbReference>
<sequence length="214" mass="23428">MGRIMGDKEIPYIVNRPVVNEDVRNFGLRRFAWVILGVVTVWVLVVVFSRWESGVARYSAPEEVCGVNVSPAALAPLLPPGRDLEQYEPQTSPEVEEIVEFCRISVDREVALSFVAKYFPSLNRTVVETYEFAPGAYGISVPGEVLIGGEPAVLGHNGSLSRAMCPARGEEAVLQVNIKYFDAEGGSAIDEERELVKALTEEYLGAVAKRHGCA</sequence>
<evidence type="ECO:0000256" key="1">
    <source>
        <dbReference type="SAM" id="Phobius"/>
    </source>
</evidence>
<dbReference type="EMBL" id="BAAAMJ010000010">
    <property type="protein sequence ID" value="GAA1903909.1"/>
    <property type="molecule type" value="Genomic_DNA"/>
</dbReference>
<reference evidence="2 3" key="1">
    <citation type="journal article" date="2019" name="Int. J. Syst. Evol. Microbiol.">
        <title>The Global Catalogue of Microorganisms (GCM) 10K type strain sequencing project: providing services to taxonomists for standard genome sequencing and annotation.</title>
        <authorList>
            <consortium name="The Broad Institute Genomics Platform"/>
            <consortium name="The Broad Institute Genome Sequencing Center for Infectious Disease"/>
            <person name="Wu L."/>
            <person name="Ma J."/>
        </authorList>
    </citation>
    <scope>NUCLEOTIDE SEQUENCE [LARGE SCALE GENOMIC DNA]</scope>
    <source>
        <strain evidence="2 3">JCM 13581</strain>
    </source>
</reference>
<comment type="caution">
    <text evidence="2">The sequence shown here is derived from an EMBL/GenBank/DDBJ whole genome shotgun (WGS) entry which is preliminary data.</text>
</comment>
<name>A0ABN2NVZ8_9ACTN</name>
<keyword evidence="1" id="KW-0812">Transmembrane</keyword>
<protein>
    <submittedName>
        <fullName evidence="2">Uncharacterized protein</fullName>
    </submittedName>
</protein>
<gene>
    <name evidence="2" type="ORF">GCM10009716_12320</name>
</gene>